<proteinExistence type="inferred from homology"/>
<keyword evidence="12" id="KW-1185">Reference proteome</keyword>
<keyword evidence="3 10" id="KW-0547">Nucleotide-binding</keyword>
<dbReference type="GO" id="GO:0005524">
    <property type="term" value="F:ATP binding"/>
    <property type="evidence" value="ECO:0007669"/>
    <property type="project" value="UniProtKB-KW"/>
</dbReference>
<comment type="similarity">
    <text evidence="10">Belongs to the class-I aminoacyl-tRNA synthetase family.</text>
</comment>
<dbReference type="GO" id="GO:0005739">
    <property type="term" value="C:mitochondrion"/>
    <property type="evidence" value="ECO:0007669"/>
    <property type="project" value="UniProtKB-ARBA"/>
</dbReference>
<protein>
    <recommendedName>
        <fullName evidence="7">Methionine--tRNA ligase, mitochondrial</fullName>
        <ecNumber evidence="1">6.1.1.10</ecNumber>
    </recommendedName>
    <alternativeName>
        <fullName evidence="8">Mitochondrial methionyl-tRNA synthetase</fullName>
    </alternativeName>
</protein>
<evidence type="ECO:0000256" key="6">
    <source>
        <dbReference type="ARBA" id="ARBA00023146"/>
    </source>
</evidence>
<dbReference type="PANTHER" id="PTHR43326:SF1">
    <property type="entry name" value="METHIONINE--TRNA LIGASE, MITOCHONDRIAL"/>
    <property type="match status" value="1"/>
</dbReference>
<evidence type="ECO:0000256" key="2">
    <source>
        <dbReference type="ARBA" id="ARBA00022598"/>
    </source>
</evidence>
<dbReference type="NCBIfam" id="TIGR00398">
    <property type="entry name" value="metG"/>
    <property type="match status" value="1"/>
</dbReference>
<dbReference type="InterPro" id="IPR009080">
    <property type="entry name" value="tRNAsynth_Ia_anticodon-bd"/>
</dbReference>
<keyword evidence="6 10" id="KW-0030">Aminoacyl-tRNA synthetase</keyword>
<sequence length="572" mass="64625">MPAATFFRRLPLRCAAKQFHTTSRKRKGFMVTTPIFYCNAAPHIGHLYTAVLADAASRFHELLGEGNSVFVTGTDEHGTKIYQAAEANKMSPKDFCDKISSEYRLLFSESEIKHTKFIRTTQAEHIEAVNSFWRKLKDGNFIYKGTYSGWYCVADEAFLSDTQVKDGPHSNGKPCKVSVDSGQPVEWTTEDNFMFRLSHFKNDLLHWLQRENVVKPENFQRALVKWLEETELEDLSISRPVSRVPWGIPVPGDSNHTIYVWLDALVNYLTAAGFPNHTSFHNNWPPSLQILGKDILKFHGVYWPAFLLAAGLELPKQLLVHSHWTVESEKMSKSRGNIVKPPSPSYGGSLKELTAMRYFLLRTGTPHKDNNYSNDSMVHEANTDLMGAIGNLLNRCTGSVLNPTQEFPPLKEKLPDCQECRDLMISVENLSVVVKKHYQDCNFYLGIIEILRVIDSANQFFTLMAPWKYCKEDISKGVLFPIIHVTMEALRVSGIALQPVIPSLASTLLSRLGVPESNREWSDMEKISWNGGASASGYKLGLGHIKLFEKIGEKVDEKSVKVQPKKKSKTIP</sequence>
<dbReference type="InterPro" id="IPR015413">
    <property type="entry name" value="Methionyl/Leucyl_tRNA_Synth"/>
</dbReference>
<name>A0A6J1SJM9_FRAOC</name>
<evidence type="ECO:0000256" key="5">
    <source>
        <dbReference type="ARBA" id="ARBA00022917"/>
    </source>
</evidence>
<dbReference type="InterPro" id="IPR033911">
    <property type="entry name" value="MetRS_core"/>
</dbReference>
<keyword evidence="5 10" id="KW-0648">Protein biosynthesis</keyword>
<dbReference type="InterPro" id="IPR014758">
    <property type="entry name" value="Met-tRNA_synth"/>
</dbReference>
<dbReference type="SUPFAM" id="SSF47323">
    <property type="entry name" value="Anticodon-binding domain of a subclass of class I aminoacyl-tRNA synthetases"/>
    <property type="match status" value="1"/>
</dbReference>
<evidence type="ECO:0000313" key="12">
    <source>
        <dbReference type="Proteomes" id="UP000504606"/>
    </source>
</evidence>
<dbReference type="Gene3D" id="2.170.220.10">
    <property type="match status" value="1"/>
</dbReference>
<dbReference type="CTD" id="41733"/>
<dbReference type="InterPro" id="IPR014729">
    <property type="entry name" value="Rossmann-like_a/b/a_fold"/>
</dbReference>
<accession>A0A6J1SJM9</accession>
<dbReference type="EC" id="6.1.1.10" evidence="1"/>
<dbReference type="Gene3D" id="3.40.50.620">
    <property type="entry name" value="HUPs"/>
    <property type="match status" value="1"/>
</dbReference>
<dbReference type="PANTHER" id="PTHR43326">
    <property type="entry name" value="METHIONYL-TRNA SYNTHETASE"/>
    <property type="match status" value="1"/>
</dbReference>
<dbReference type="Pfam" id="PF09334">
    <property type="entry name" value="tRNA-synt_1g"/>
    <property type="match status" value="1"/>
</dbReference>
<dbReference type="GeneID" id="113208406"/>
<evidence type="ECO:0000256" key="10">
    <source>
        <dbReference type="RuleBase" id="RU363039"/>
    </source>
</evidence>
<gene>
    <name evidence="13" type="primary">LOC113208406</name>
</gene>
<dbReference type="RefSeq" id="XP_026281152.1">
    <property type="nucleotide sequence ID" value="XM_026425367.2"/>
</dbReference>
<dbReference type="GO" id="GO:0004825">
    <property type="term" value="F:methionine-tRNA ligase activity"/>
    <property type="evidence" value="ECO:0007669"/>
    <property type="project" value="UniProtKB-EC"/>
</dbReference>
<evidence type="ECO:0000313" key="13">
    <source>
        <dbReference type="RefSeq" id="XP_026281152.1"/>
    </source>
</evidence>
<evidence type="ECO:0000256" key="7">
    <source>
        <dbReference type="ARBA" id="ARBA00026124"/>
    </source>
</evidence>
<feature type="domain" description="Methionyl/Leucyl tRNA synthetase" evidence="11">
    <location>
        <begin position="30"/>
        <end position="396"/>
    </location>
</feature>
<dbReference type="CDD" id="cd00814">
    <property type="entry name" value="MetRS_core"/>
    <property type="match status" value="1"/>
</dbReference>
<evidence type="ECO:0000259" key="11">
    <source>
        <dbReference type="Pfam" id="PF09334"/>
    </source>
</evidence>
<dbReference type="InterPro" id="IPR023457">
    <property type="entry name" value="Met-tRNA_synth_2"/>
</dbReference>
<dbReference type="PRINTS" id="PR01041">
    <property type="entry name" value="TRNASYNTHMET"/>
</dbReference>
<evidence type="ECO:0000256" key="4">
    <source>
        <dbReference type="ARBA" id="ARBA00022840"/>
    </source>
</evidence>
<dbReference type="Proteomes" id="UP000504606">
    <property type="component" value="Unplaced"/>
</dbReference>
<dbReference type="SUPFAM" id="SSF52374">
    <property type="entry name" value="Nucleotidylyl transferase"/>
    <property type="match status" value="1"/>
</dbReference>
<evidence type="ECO:0000256" key="3">
    <source>
        <dbReference type="ARBA" id="ARBA00022741"/>
    </source>
</evidence>
<dbReference type="FunFam" id="2.170.220.10:FF:000001">
    <property type="entry name" value="methionine--tRNA ligase, mitochondrial"/>
    <property type="match status" value="1"/>
</dbReference>
<dbReference type="AlphaFoldDB" id="A0A6J1SJM9"/>
<evidence type="ECO:0000256" key="1">
    <source>
        <dbReference type="ARBA" id="ARBA00012838"/>
    </source>
</evidence>
<dbReference type="KEGG" id="foc:113208406"/>
<keyword evidence="2 10" id="KW-0436">Ligase</keyword>
<dbReference type="OrthoDB" id="24670at2759"/>
<evidence type="ECO:0000256" key="9">
    <source>
        <dbReference type="ARBA" id="ARBA00047364"/>
    </source>
</evidence>
<reference evidence="13" key="1">
    <citation type="submission" date="2025-08" db="UniProtKB">
        <authorList>
            <consortium name="RefSeq"/>
        </authorList>
    </citation>
    <scope>IDENTIFICATION</scope>
    <source>
        <tissue evidence="13">Whole organism</tissue>
    </source>
</reference>
<evidence type="ECO:0000256" key="8">
    <source>
        <dbReference type="ARBA" id="ARBA00030331"/>
    </source>
</evidence>
<organism evidence="12 13">
    <name type="scientific">Frankliniella occidentalis</name>
    <name type="common">Western flower thrips</name>
    <name type="synonym">Euthrips occidentalis</name>
    <dbReference type="NCBI Taxonomy" id="133901"/>
    <lineage>
        <taxon>Eukaryota</taxon>
        <taxon>Metazoa</taxon>
        <taxon>Ecdysozoa</taxon>
        <taxon>Arthropoda</taxon>
        <taxon>Hexapoda</taxon>
        <taxon>Insecta</taxon>
        <taxon>Pterygota</taxon>
        <taxon>Neoptera</taxon>
        <taxon>Paraneoptera</taxon>
        <taxon>Thysanoptera</taxon>
        <taxon>Terebrantia</taxon>
        <taxon>Thripoidea</taxon>
        <taxon>Thripidae</taxon>
        <taxon>Frankliniella</taxon>
    </lineage>
</organism>
<keyword evidence="4 10" id="KW-0067">ATP-binding</keyword>
<dbReference type="Gene3D" id="1.10.730.10">
    <property type="entry name" value="Isoleucyl-tRNA Synthetase, Domain 1"/>
    <property type="match status" value="1"/>
</dbReference>
<dbReference type="GO" id="GO:0006431">
    <property type="term" value="P:methionyl-tRNA aminoacylation"/>
    <property type="evidence" value="ECO:0007669"/>
    <property type="project" value="InterPro"/>
</dbReference>
<comment type="catalytic activity">
    <reaction evidence="9">
        <text>tRNA(Met) + L-methionine + ATP = L-methionyl-tRNA(Met) + AMP + diphosphate</text>
        <dbReference type="Rhea" id="RHEA:13481"/>
        <dbReference type="Rhea" id="RHEA-COMP:9667"/>
        <dbReference type="Rhea" id="RHEA-COMP:9698"/>
        <dbReference type="ChEBI" id="CHEBI:30616"/>
        <dbReference type="ChEBI" id="CHEBI:33019"/>
        <dbReference type="ChEBI" id="CHEBI:57844"/>
        <dbReference type="ChEBI" id="CHEBI:78442"/>
        <dbReference type="ChEBI" id="CHEBI:78530"/>
        <dbReference type="ChEBI" id="CHEBI:456215"/>
        <dbReference type="EC" id="6.1.1.10"/>
    </reaction>
</comment>